<reference evidence="1 2" key="1">
    <citation type="submission" date="2010-01" db="EMBL/GenBank/DDBJ databases">
        <authorList>
            <person name="Muzny D."/>
            <person name="Qin X."/>
            <person name="Deng J."/>
            <person name="Jiang H."/>
            <person name="Liu Y."/>
            <person name="Qu J."/>
            <person name="Song X.-Z."/>
            <person name="Zhang L."/>
            <person name="Thornton R."/>
            <person name="Coyle M."/>
            <person name="Francisco L."/>
            <person name="Jackson L."/>
            <person name="Javaid M."/>
            <person name="Korchina V."/>
            <person name="Kovar C."/>
            <person name="Mata R."/>
            <person name="Mathew T."/>
            <person name="Ngo R."/>
            <person name="Nguyen L."/>
            <person name="Nguyen N."/>
            <person name="Okwuonu G."/>
            <person name="Ongeri F."/>
            <person name="Pham C."/>
            <person name="Simmons D."/>
            <person name="Wilczek-Boney K."/>
            <person name="Hale W."/>
            <person name="Jakkamsetti A."/>
            <person name="Pham P."/>
            <person name="Ruth R."/>
            <person name="San Lucas F."/>
            <person name="Warren J."/>
            <person name="Zhang J."/>
            <person name="Zhao Z."/>
            <person name="Zhou C."/>
            <person name="Zhu D."/>
            <person name="Lee S."/>
            <person name="Bess C."/>
            <person name="Blankenburg K."/>
            <person name="Forbes L."/>
            <person name="Fu Q."/>
            <person name="Gubbala S."/>
            <person name="Hirani K."/>
            <person name="Jayaseelan J.C."/>
            <person name="Lara F."/>
            <person name="Munidasa M."/>
            <person name="Palculict T."/>
            <person name="Patil S."/>
            <person name="Pu L.-L."/>
            <person name="Saada N."/>
            <person name="Tang L."/>
            <person name="Weissenberger G."/>
            <person name="Zhu Y."/>
            <person name="Hemphill L."/>
            <person name="Shang Y."/>
            <person name="Youmans B."/>
            <person name="Ayvaz T."/>
            <person name="Ross M."/>
            <person name="Santibanez J."/>
            <person name="Aqrawi P."/>
            <person name="Gross S."/>
            <person name="Joshi V."/>
            <person name="Fowler G."/>
            <person name="Nazareth L."/>
            <person name="Reid J."/>
            <person name="Worley K."/>
            <person name="Petrosino J."/>
            <person name="Highlander S."/>
            <person name="Gibbs R."/>
        </authorList>
    </citation>
    <scope>NUCLEOTIDE SEQUENCE [LARGE SCALE GENOMIC DNA]</scope>
    <source>
        <strain evidence="1 2">DSM 4582</strain>
    </source>
</reference>
<dbReference type="EMBL" id="ADBY01000060">
    <property type="protein sequence ID" value="EFE93462.1"/>
    <property type="molecule type" value="Genomic_DNA"/>
</dbReference>
<dbReference type="HOGENOM" id="CLU_2883417_0_0_6"/>
<evidence type="ECO:0000313" key="1">
    <source>
        <dbReference type="EMBL" id="EFE93462.1"/>
    </source>
</evidence>
<dbReference type="AlphaFoldDB" id="D4E9P5"/>
<dbReference type="STRING" id="667129.HMPREF0758_4895"/>
<comment type="caution">
    <text evidence="1">The sequence shown here is derived from an EMBL/GenBank/DDBJ whole genome shotgun (WGS) entry which is preliminary data.</text>
</comment>
<dbReference type="Proteomes" id="UP000005723">
    <property type="component" value="Unassembled WGS sequence"/>
</dbReference>
<evidence type="ECO:0000313" key="2">
    <source>
        <dbReference type="Proteomes" id="UP000005723"/>
    </source>
</evidence>
<sequence>MFDYACWLIAAVQPLTAFCVSVPDFFSGFRSQGVFLMLVTTASSVYNKRPAMALMHLFSLRTD</sequence>
<keyword evidence="2" id="KW-1185">Reference proteome</keyword>
<gene>
    <name evidence="1" type="ORF">HMPREF0758_4895</name>
</gene>
<protein>
    <submittedName>
        <fullName evidence="1">Uncharacterized protein</fullName>
    </submittedName>
</protein>
<proteinExistence type="predicted"/>
<accession>D4E9P5</accession>
<organism evidence="1 2">
    <name type="scientific">Serratia odorifera DSM 4582</name>
    <dbReference type="NCBI Taxonomy" id="667129"/>
    <lineage>
        <taxon>Bacteria</taxon>
        <taxon>Pseudomonadati</taxon>
        <taxon>Pseudomonadota</taxon>
        <taxon>Gammaproteobacteria</taxon>
        <taxon>Enterobacterales</taxon>
        <taxon>Yersiniaceae</taxon>
        <taxon>Serratia</taxon>
    </lineage>
</organism>
<name>D4E9P5_SEROD</name>